<evidence type="ECO:0000313" key="1">
    <source>
        <dbReference type="EMBL" id="MST83746.1"/>
    </source>
</evidence>
<organism evidence="1 2">
    <name type="scientific">Hallella mizrahii</name>
    <dbReference type="NCBI Taxonomy" id="2606637"/>
    <lineage>
        <taxon>Bacteria</taxon>
        <taxon>Pseudomonadati</taxon>
        <taxon>Bacteroidota</taxon>
        <taxon>Bacteroidia</taxon>
        <taxon>Bacteroidales</taxon>
        <taxon>Prevotellaceae</taxon>
        <taxon>Hallella</taxon>
    </lineage>
</organism>
<dbReference type="Pfam" id="PF13174">
    <property type="entry name" value="TPR_6"/>
    <property type="match status" value="1"/>
</dbReference>
<dbReference type="InterPro" id="IPR011990">
    <property type="entry name" value="TPR-like_helical_dom_sf"/>
</dbReference>
<evidence type="ECO:0000313" key="2">
    <source>
        <dbReference type="Proteomes" id="UP000438914"/>
    </source>
</evidence>
<keyword evidence="2" id="KW-1185">Reference proteome</keyword>
<dbReference type="RefSeq" id="WP_154533330.1">
    <property type="nucleotide sequence ID" value="NZ_VUNG01000005.1"/>
</dbReference>
<dbReference type="InterPro" id="IPR019734">
    <property type="entry name" value="TPR_rpt"/>
</dbReference>
<name>A0A7K0KCT5_9BACT</name>
<protein>
    <recommendedName>
        <fullName evidence="3">Tetratricopeptide repeat protein</fullName>
    </recommendedName>
</protein>
<dbReference type="Pfam" id="PF14559">
    <property type="entry name" value="TPR_19"/>
    <property type="match status" value="1"/>
</dbReference>
<accession>A0A7K0KCT5</accession>
<gene>
    <name evidence="1" type="ORF">FYJ73_03485</name>
</gene>
<sequence>MDGKAREDAAIKSRDQLIILGLKLERDCNVGETLRLLNQLLGQQDASWIRERLDDITDNYHRLSDFYLQGYEDPQRQQFYKLLAAQLDGIIRDLILEDLKVEYPYLKYLNPQRQIPSVDDMRQQLESYVTDMAMASLSALNGSNDNLTDIHKRHANNLRSYFNLTVASPQWRHEYAVSFEKLLLSPAIDSADAQLMVSAMTLACLLVADAEKILTLIHVFQKSQDERVKQRAFVGWVFALSNGRYQLYDSVRQAVKEVLSDNSVKSALLDMQIQMVYCHYAERDNDELRKNIMPNIIKSQDWQMMNMESTSSDESSLEEILHPDEADKRMESLEKSINKMNDMRKQGMDIYFGGFSQMKRFSFFNQLYNWLIPYTPTHPDLGILPEELRNSGFLDKLFKEGPFCDSDKYSFSIALSSVYQRLPPEVRNVLLSGEVSLNMLDESGEPWKHSAYIRRMYLQDLYRFFKLCGQRHPFFNAFGYAHPIMFFTKDMISSEMRQQLPALISFLLKKKLWDSLQSVVECFATSHEKEPDCQGDEVAKSLKLASAALCMHNSDFVSAADYLKELSKMEPDNESLLRQYSLAVFKSGRFEKASEIYRTLTQRYPQKMSYALGLAISLIYCGKADEAVSVLYKLDYEHPEDTEVQRTLAWGLLWVDRTEEAQKLYKSLCSSKEALPDDSLNAAYCYWFQGQRKQAREMLRKYIGLSKLEKDESAASFLLKKFHNDRDIFLHYGIDDTAQKVMADID</sequence>
<dbReference type="AlphaFoldDB" id="A0A7K0KCT5"/>
<dbReference type="EMBL" id="VUNG01000005">
    <property type="protein sequence ID" value="MST83746.1"/>
    <property type="molecule type" value="Genomic_DNA"/>
</dbReference>
<proteinExistence type="predicted"/>
<evidence type="ECO:0008006" key="3">
    <source>
        <dbReference type="Google" id="ProtNLM"/>
    </source>
</evidence>
<dbReference type="Gene3D" id="1.25.40.10">
    <property type="entry name" value="Tetratricopeptide repeat domain"/>
    <property type="match status" value="1"/>
</dbReference>
<dbReference type="Proteomes" id="UP000438914">
    <property type="component" value="Unassembled WGS sequence"/>
</dbReference>
<dbReference type="SUPFAM" id="SSF48452">
    <property type="entry name" value="TPR-like"/>
    <property type="match status" value="1"/>
</dbReference>
<reference evidence="1 2" key="1">
    <citation type="submission" date="2019-08" db="EMBL/GenBank/DDBJ databases">
        <title>In-depth cultivation of the pig gut microbiome towards novel bacterial diversity and tailored functional studies.</title>
        <authorList>
            <person name="Wylensek D."/>
            <person name="Hitch T.C.A."/>
            <person name="Clavel T."/>
        </authorList>
    </citation>
    <scope>NUCLEOTIDE SEQUENCE [LARGE SCALE GENOMIC DNA]</scope>
    <source>
        <strain evidence="1 2">LKV-178-WT-2A</strain>
    </source>
</reference>
<comment type="caution">
    <text evidence="1">The sequence shown here is derived from an EMBL/GenBank/DDBJ whole genome shotgun (WGS) entry which is preliminary data.</text>
</comment>